<comment type="catalytic activity">
    <reaction evidence="7">
        <text>L-aspartate + L-glutamine + ATP + H2O = L-asparagine + L-glutamate + AMP + diphosphate + H(+)</text>
        <dbReference type="Rhea" id="RHEA:12228"/>
        <dbReference type="ChEBI" id="CHEBI:15377"/>
        <dbReference type="ChEBI" id="CHEBI:15378"/>
        <dbReference type="ChEBI" id="CHEBI:29985"/>
        <dbReference type="ChEBI" id="CHEBI:29991"/>
        <dbReference type="ChEBI" id="CHEBI:30616"/>
        <dbReference type="ChEBI" id="CHEBI:33019"/>
        <dbReference type="ChEBI" id="CHEBI:58048"/>
        <dbReference type="ChEBI" id="CHEBI:58359"/>
        <dbReference type="ChEBI" id="CHEBI:456215"/>
        <dbReference type="EC" id="6.3.5.4"/>
    </reaction>
</comment>
<dbReference type="GO" id="GO:0005524">
    <property type="term" value="F:ATP binding"/>
    <property type="evidence" value="ECO:0007669"/>
    <property type="project" value="UniProtKB-KW"/>
</dbReference>
<dbReference type="SUPFAM" id="SSF52402">
    <property type="entry name" value="Adenine nucleotide alpha hydrolases-like"/>
    <property type="match status" value="1"/>
</dbReference>
<evidence type="ECO:0000256" key="9">
    <source>
        <dbReference type="PIRSR" id="PIRSR001589-2"/>
    </source>
</evidence>
<feature type="binding site" evidence="9">
    <location>
        <position position="96"/>
    </location>
    <ligand>
        <name>L-glutamine</name>
        <dbReference type="ChEBI" id="CHEBI:58359"/>
    </ligand>
</feature>
<dbReference type="PANTHER" id="PTHR43284:SF1">
    <property type="entry name" value="ASPARAGINE SYNTHETASE"/>
    <property type="match status" value="1"/>
</dbReference>
<evidence type="ECO:0000256" key="7">
    <source>
        <dbReference type="ARBA" id="ARBA00048741"/>
    </source>
</evidence>
<sequence>MCGIAGYFGSGNQEILAKMTNALRHRGPDDEGFYLDGPIGLGHRRLAIIDLSPAGHQPMTNDSQDIWLVFNGEIYNFQELRLELVNQGYKFRGNSDTEVIINLYAAIGVEAFKKLNGMFAIALYDARQDKLILARDRLGKKPLYWGIFGTTLIFGSELKALLQHPDCRREINLESLNKYLLYEYVPTPHSIFKGIYKLEPGHYLSYDGRKVVKTKFWDIIFELRITNYELRIEEVINELDKRLNEAVRTRLVSDVPLGIFLSGGIDSSAIAYYAQQNSVKPIKTFSIGFKEDSFDESKYARLAAKHLGTEHYEKILSAKDSLDLIPRIADLLDEPLGDASILPTYLLSEFTKERVTVALGGDGGDELFCGYDTFPAEKFAAIYEKIPIFIRQKIIEAIALNWPVSFKNISFDFKLKKFIAGDGEKNILRRHASWLGSFSREQRAQLFAPEVWRELQAVNEYEELDAYEANVRQQPDWNKLIYAYLRTYLMDDILVKVDRASMGNALEVRAPFLDFQVVDLVNSLPLNLKIRGLTTKFILKKLMQDKLPPQIVRRPKKGFGIPLAQWLTADLRPLLDELLSEGYLRRQGLFNSVFVSKLVKDHIERRADNRKPLWTLLCFQLWQKRWLK</sequence>
<dbReference type="CDD" id="cd01991">
    <property type="entry name" value="Asn_synthase_B_C"/>
    <property type="match status" value="1"/>
</dbReference>
<feature type="binding site" evidence="9">
    <location>
        <position position="287"/>
    </location>
    <ligand>
        <name>ATP</name>
        <dbReference type="ChEBI" id="CHEBI:30616"/>
    </ligand>
</feature>
<evidence type="ECO:0000313" key="12">
    <source>
        <dbReference type="EMBL" id="OGF19616.1"/>
    </source>
</evidence>
<feature type="domain" description="Glutamine amidotransferase type-2" evidence="11">
    <location>
        <begin position="2"/>
        <end position="209"/>
    </location>
</feature>
<evidence type="ECO:0000256" key="2">
    <source>
        <dbReference type="ARBA" id="ARBA00005752"/>
    </source>
</evidence>
<evidence type="ECO:0000256" key="10">
    <source>
        <dbReference type="PIRSR" id="PIRSR001589-3"/>
    </source>
</evidence>
<keyword evidence="8" id="KW-0028">Amino-acid biosynthesis</keyword>
<dbReference type="InterPro" id="IPR033738">
    <property type="entry name" value="AsnB_N"/>
</dbReference>
<comment type="similarity">
    <text evidence="2">Belongs to the asparagine synthetase family.</text>
</comment>
<evidence type="ECO:0000256" key="1">
    <source>
        <dbReference type="ARBA" id="ARBA00005187"/>
    </source>
</evidence>
<organism evidence="12 13">
    <name type="scientific">Candidatus Falkowbacteria bacterium RIFCSPLOWO2_02_FULL_45_15</name>
    <dbReference type="NCBI Taxonomy" id="1797988"/>
    <lineage>
        <taxon>Bacteria</taxon>
        <taxon>Candidatus Falkowiibacteriota</taxon>
    </lineage>
</organism>
<evidence type="ECO:0000256" key="4">
    <source>
        <dbReference type="ARBA" id="ARBA00022741"/>
    </source>
</evidence>
<dbReference type="Proteomes" id="UP000177878">
    <property type="component" value="Unassembled WGS sequence"/>
</dbReference>
<keyword evidence="4 9" id="KW-0547">Nucleotide-binding</keyword>
<feature type="active site" description="For GATase activity" evidence="8">
    <location>
        <position position="2"/>
    </location>
</feature>
<dbReference type="Pfam" id="PF00733">
    <property type="entry name" value="Asn_synthase"/>
    <property type="match status" value="1"/>
</dbReference>
<comment type="caution">
    <text evidence="12">The sequence shown here is derived from an EMBL/GenBank/DDBJ whole genome shotgun (WGS) entry which is preliminary data.</text>
</comment>
<dbReference type="InterPro" id="IPR006426">
    <property type="entry name" value="Asn_synth_AEB"/>
</dbReference>
<dbReference type="InterPro" id="IPR051786">
    <property type="entry name" value="ASN_synthetase/amidase"/>
</dbReference>
<dbReference type="STRING" id="1797988.A3I35_02095"/>
<dbReference type="InterPro" id="IPR029055">
    <property type="entry name" value="Ntn_hydrolases_N"/>
</dbReference>
<dbReference type="PIRSF" id="PIRSF001589">
    <property type="entry name" value="Asn_synthetase_glu-h"/>
    <property type="match status" value="1"/>
</dbReference>
<comment type="pathway">
    <text evidence="1">Amino-acid biosynthesis; L-asparagine biosynthesis; L-asparagine from L-aspartate (L-Gln route): step 1/1.</text>
</comment>
<dbReference type="NCBIfam" id="TIGR01536">
    <property type="entry name" value="asn_synth_AEB"/>
    <property type="match status" value="1"/>
</dbReference>
<dbReference type="CDD" id="cd00712">
    <property type="entry name" value="AsnB"/>
    <property type="match status" value="1"/>
</dbReference>
<dbReference type="GO" id="GO:0005829">
    <property type="term" value="C:cytosol"/>
    <property type="evidence" value="ECO:0007669"/>
    <property type="project" value="TreeGrafter"/>
</dbReference>
<dbReference type="AlphaFoldDB" id="A0A1F5RYX4"/>
<keyword evidence="6 8" id="KW-0315">Glutamine amidotransferase</keyword>
<evidence type="ECO:0000256" key="5">
    <source>
        <dbReference type="ARBA" id="ARBA00022840"/>
    </source>
</evidence>
<dbReference type="GO" id="GO:0004066">
    <property type="term" value="F:asparagine synthase (glutamine-hydrolyzing) activity"/>
    <property type="evidence" value="ECO:0007669"/>
    <property type="project" value="UniProtKB-EC"/>
</dbReference>
<dbReference type="EC" id="6.3.5.4" evidence="3"/>
<reference evidence="12 13" key="1">
    <citation type="journal article" date="2016" name="Nat. Commun.">
        <title>Thousands of microbial genomes shed light on interconnected biogeochemical processes in an aquifer system.</title>
        <authorList>
            <person name="Anantharaman K."/>
            <person name="Brown C.T."/>
            <person name="Hug L.A."/>
            <person name="Sharon I."/>
            <person name="Castelle C.J."/>
            <person name="Probst A.J."/>
            <person name="Thomas B.C."/>
            <person name="Singh A."/>
            <person name="Wilkins M.J."/>
            <person name="Karaoz U."/>
            <person name="Brodie E.L."/>
            <person name="Williams K.H."/>
            <person name="Hubbard S.S."/>
            <person name="Banfield J.F."/>
        </authorList>
    </citation>
    <scope>NUCLEOTIDE SEQUENCE [LARGE SCALE GENOMIC DNA]</scope>
</reference>
<dbReference type="EMBL" id="MFFV01000027">
    <property type="protein sequence ID" value="OGF19616.1"/>
    <property type="molecule type" value="Genomic_DNA"/>
</dbReference>
<keyword evidence="5 9" id="KW-0067">ATP-binding</keyword>
<gene>
    <name evidence="12" type="ORF">A3I35_02095</name>
</gene>
<proteinExistence type="inferred from homology"/>
<accession>A0A1F5RYX4</accession>
<dbReference type="InterPro" id="IPR017932">
    <property type="entry name" value="GATase_2_dom"/>
</dbReference>
<dbReference type="InterPro" id="IPR014729">
    <property type="entry name" value="Rossmann-like_a/b/a_fold"/>
</dbReference>
<protein>
    <recommendedName>
        <fullName evidence="3">asparagine synthase (glutamine-hydrolyzing)</fullName>
        <ecNumber evidence="3">6.3.5.4</ecNumber>
    </recommendedName>
</protein>
<dbReference type="Pfam" id="PF13537">
    <property type="entry name" value="GATase_7"/>
    <property type="match status" value="1"/>
</dbReference>
<dbReference type="Gene3D" id="3.60.20.10">
    <property type="entry name" value="Glutamine Phosphoribosylpyrophosphate, subunit 1, domain 1"/>
    <property type="match status" value="1"/>
</dbReference>
<dbReference type="InterPro" id="IPR001962">
    <property type="entry name" value="Asn_synthase"/>
</dbReference>
<dbReference type="PANTHER" id="PTHR43284">
    <property type="entry name" value="ASPARAGINE SYNTHETASE (GLUTAMINE-HYDROLYZING)"/>
    <property type="match status" value="1"/>
</dbReference>
<dbReference type="GO" id="GO:0006529">
    <property type="term" value="P:asparagine biosynthetic process"/>
    <property type="evidence" value="ECO:0007669"/>
    <property type="project" value="UniProtKB-KW"/>
</dbReference>
<evidence type="ECO:0000256" key="6">
    <source>
        <dbReference type="ARBA" id="ARBA00022962"/>
    </source>
</evidence>
<feature type="site" description="Important for beta-aspartyl-AMP intermediate formation" evidence="10">
    <location>
        <position position="362"/>
    </location>
</feature>
<evidence type="ECO:0000259" key="11">
    <source>
        <dbReference type="PROSITE" id="PS51278"/>
    </source>
</evidence>
<dbReference type="Gene3D" id="3.40.50.620">
    <property type="entry name" value="HUPs"/>
    <property type="match status" value="1"/>
</dbReference>
<evidence type="ECO:0000256" key="8">
    <source>
        <dbReference type="PIRSR" id="PIRSR001589-1"/>
    </source>
</evidence>
<evidence type="ECO:0000256" key="3">
    <source>
        <dbReference type="ARBA" id="ARBA00012737"/>
    </source>
</evidence>
<keyword evidence="8" id="KW-0061">Asparagine biosynthesis</keyword>
<name>A0A1F5RYX4_9BACT</name>
<evidence type="ECO:0000313" key="13">
    <source>
        <dbReference type="Proteomes" id="UP000177878"/>
    </source>
</evidence>
<dbReference type="SUPFAM" id="SSF56235">
    <property type="entry name" value="N-terminal nucleophile aminohydrolases (Ntn hydrolases)"/>
    <property type="match status" value="1"/>
</dbReference>
<dbReference type="PROSITE" id="PS51278">
    <property type="entry name" value="GATASE_TYPE_2"/>
    <property type="match status" value="1"/>
</dbReference>